<dbReference type="PANTHER" id="PTHR47960">
    <property type="entry name" value="DEAD-BOX ATP-DEPENDENT RNA HELICASE 50"/>
    <property type="match status" value="1"/>
</dbReference>
<dbReference type="GO" id="GO:0016787">
    <property type="term" value="F:hydrolase activity"/>
    <property type="evidence" value="ECO:0007669"/>
    <property type="project" value="UniProtKB-KW"/>
</dbReference>
<dbReference type="FunFam" id="3.40.50.300:FF:000114">
    <property type="entry name" value="ATP-dependent RNA helicase DDX6"/>
    <property type="match status" value="1"/>
</dbReference>
<evidence type="ECO:0000256" key="13">
    <source>
        <dbReference type="RuleBase" id="RU000492"/>
    </source>
</evidence>
<keyword evidence="7 13" id="KW-0067">ATP-binding</keyword>
<dbReference type="InterPro" id="IPR000629">
    <property type="entry name" value="RNA-helicase_DEAD-box_CS"/>
</dbReference>
<dbReference type="Ensembl" id="ENSSANT00000030657.1">
    <property type="protein sequence ID" value="ENSSANP00000028793.1"/>
    <property type="gene ID" value="ENSSANG00000013985.1"/>
</dbReference>
<evidence type="ECO:0000313" key="18">
    <source>
        <dbReference type="Ensembl" id="ENSSANP00000028793.1"/>
    </source>
</evidence>
<evidence type="ECO:0000256" key="5">
    <source>
        <dbReference type="ARBA" id="ARBA00022801"/>
    </source>
</evidence>
<dbReference type="GO" id="GO:0005524">
    <property type="term" value="F:ATP binding"/>
    <property type="evidence" value="ECO:0007669"/>
    <property type="project" value="UniProtKB-KW"/>
</dbReference>
<dbReference type="InterPro" id="IPR011545">
    <property type="entry name" value="DEAD/DEAH_box_helicase_dom"/>
</dbReference>
<dbReference type="GO" id="GO:0000932">
    <property type="term" value="C:P-body"/>
    <property type="evidence" value="ECO:0007669"/>
    <property type="project" value="UniProtKB-SubCell"/>
</dbReference>
<dbReference type="AlphaFoldDB" id="A0A671MDV4"/>
<evidence type="ECO:0000259" key="15">
    <source>
        <dbReference type="PROSITE" id="PS51192"/>
    </source>
</evidence>
<feature type="domain" description="Helicase C-terminal" evidence="16">
    <location>
        <begin position="312"/>
        <end position="472"/>
    </location>
</feature>
<feature type="compositionally biased region" description="Basic and acidic residues" evidence="14">
    <location>
        <begin position="69"/>
        <end position="79"/>
    </location>
</feature>
<dbReference type="InterPro" id="IPR014001">
    <property type="entry name" value="Helicase_ATP-bd"/>
</dbReference>
<keyword evidence="19" id="KW-1185">Reference proteome</keyword>
<feature type="region of interest" description="Disordered" evidence="14">
    <location>
        <begin position="1"/>
        <end position="79"/>
    </location>
</feature>
<comment type="subcellular location">
    <subcellularLocation>
        <location evidence="1">Cytoplasm</location>
        <location evidence="1">P-body</location>
    </subcellularLocation>
</comment>
<proteinExistence type="inferred from homology"/>
<evidence type="ECO:0000256" key="11">
    <source>
        <dbReference type="ARBA" id="ARBA00047984"/>
    </source>
</evidence>
<dbReference type="PROSITE" id="PS51195">
    <property type="entry name" value="Q_MOTIF"/>
    <property type="match status" value="1"/>
</dbReference>
<dbReference type="PROSITE" id="PS51192">
    <property type="entry name" value="HELICASE_ATP_BIND_1"/>
    <property type="match status" value="1"/>
</dbReference>
<feature type="domain" description="Helicase ATP-binding" evidence="15">
    <location>
        <begin position="128"/>
        <end position="299"/>
    </location>
</feature>
<dbReference type="InterPro" id="IPR001650">
    <property type="entry name" value="Helicase_C-like"/>
</dbReference>
<feature type="compositionally biased region" description="Gly residues" evidence="14">
    <location>
        <begin position="29"/>
        <end position="38"/>
    </location>
</feature>
<dbReference type="SMART" id="SM00487">
    <property type="entry name" value="DEXDc"/>
    <property type="match status" value="1"/>
</dbReference>
<dbReference type="FunFam" id="3.40.50.300:FF:000364">
    <property type="entry name" value="ATP-dependent RNA helicase DDX6"/>
    <property type="match status" value="1"/>
</dbReference>
<evidence type="ECO:0000256" key="9">
    <source>
        <dbReference type="ARBA" id="ARBA00038316"/>
    </source>
</evidence>
<evidence type="ECO:0000259" key="16">
    <source>
        <dbReference type="PROSITE" id="PS51194"/>
    </source>
</evidence>
<dbReference type="GO" id="GO:0003724">
    <property type="term" value="F:RNA helicase activity"/>
    <property type="evidence" value="ECO:0007669"/>
    <property type="project" value="UniProtKB-EC"/>
</dbReference>
<dbReference type="Pfam" id="PF00271">
    <property type="entry name" value="Helicase_C"/>
    <property type="match status" value="1"/>
</dbReference>
<evidence type="ECO:0000256" key="6">
    <source>
        <dbReference type="ARBA" id="ARBA00022806"/>
    </source>
</evidence>
<keyword evidence="5 13" id="KW-0378">Hydrolase</keyword>
<comment type="catalytic activity">
    <reaction evidence="11">
        <text>ATP + H2O = ADP + phosphate + H(+)</text>
        <dbReference type="Rhea" id="RHEA:13065"/>
        <dbReference type="ChEBI" id="CHEBI:15377"/>
        <dbReference type="ChEBI" id="CHEBI:15378"/>
        <dbReference type="ChEBI" id="CHEBI:30616"/>
        <dbReference type="ChEBI" id="CHEBI:43474"/>
        <dbReference type="ChEBI" id="CHEBI:456216"/>
        <dbReference type="EC" id="3.6.4.13"/>
    </reaction>
</comment>
<dbReference type="PROSITE" id="PS51194">
    <property type="entry name" value="HELICASE_CTER"/>
    <property type="match status" value="1"/>
</dbReference>
<dbReference type="CDD" id="cd18787">
    <property type="entry name" value="SF2_C_DEAD"/>
    <property type="match status" value="1"/>
</dbReference>
<dbReference type="SUPFAM" id="SSF52540">
    <property type="entry name" value="P-loop containing nucleoside triphosphate hydrolases"/>
    <property type="match status" value="1"/>
</dbReference>
<protein>
    <recommendedName>
        <fullName evidence="2">RNA helicase</fullName>
        <ecNumber evidence="2">3.6.4.13</ecNumber>
    </recommendedName>
    <alternativeName>
        <fullName evidence="10">DEAD box protein 6</fullName>
    </alternativeName>
</protein>
<feature type="domain" description="DEAD-box RNA helicase Q" evidence="17">
    <location>
        <begin position="97"/>
        <end position="125"/>
    </location>
</feature>
<feature type="short sequence motif" description="Q motif" evidence="12">
    <location>
        <begin position="97"/>
        <end position="125"/>
    </location>
</feature>
<dbReference type="EC" id="3.6.4.13" evidence="2"/>
<dbReference type="Pfam" id="PF00270">
    <property type="entry name" value="DEAD"/>
    <property type="match status" value="1"/>
</dbReference>
<evidence type="ECO:0000256" key="8">
    <source>
        <dbReference type="ARBA" id="ARBA00022884"/>
    </source>
</evidence>
<evidence type="ECO:0000256" key="4">
    <source>
        <dbReference type="ARBA" id="ARBA00022741"/>
    </source>
</evidence>
<gene>
    <name evidence="18" type="primary">ddx6</name>
</gene>
<evidence type="ECO:0000256" key="14">
    <source>
        <dbReference type="SAM" id="MobiDB-lite"/>
    </source>
</evidence>
<dbReference type="PROSITE" id="PS00039">
    <property type="entry name" value="DEAD_ATP_HELICASE"/>
    <property type="match status" value="1"/>
</dbReference>
<dbReference type="Gene3D" id="3.40.50.300">
    <property type="entry name" value="P-loop containing nucleotide triphosphate hydrolases"/>
    <property type="match status" value="2"/>
</dbReference>
<evidence type="ECO:0000256" key="7">
    <source>
        <dbReference type="ARBA" id="ARBA00022840"/>
    </source>
</evidence>
<organism evidence="18 19">
    <name type="scientific">Sinocyclocheilus anshuiensis</name>
    <dbReference type="NCBI Taxonomy" id="1608454"/>
    <lineage>
        <taxon>Eukaryota</taxon>
        <taxon>Metazoa</taxon>
        <taxon>Chordata</taxon>
        <taxon>Craniata</taxon>
        <taxon>Vertebrata</taxon>
        <taxon>Euteleostomi</taxon>
        <taxon>Actinopterygii</taxon>
        <taxon>Neopterygii</taxon>
        <taxon>Teleostei</taxon>
        <taxon>Ostariophysi</taxon>
        <taxon>Cypriniformes</taxon>
        <taxon>Cyprinidae</taxon>
        <taxon>Cyprininae</taxon>
        <taxon>Sinocyclocheilus</taxon>
    </lineage>
</organism>
<sequence>MSTARMENPVILGLSNQNGQMRGSVKPAGGPGGGGGGSQTTQPAQVKPSSTVNNGNSQPAPTANTIIKPGDDWKKNLKLPPKDLRMRTSDVTATKGNEFEDYCLKRELLMGIFEMGWEKPSPIQEESIPIALSGRDILARAKNGTGKSGAYLIPLLERIDLKKDSIQALVIVPTRELALQVSQICIQVSKHMGGVKVMATTGGTNLRDDILRLDETVHVVIATPGRILDLIKKGVAKVSQVQMIVLDEADKLLSQDFVQMMEELLSYLHKQRQILLYSATFPLSVQKICLAKNAHLQKPYEINLMEELTLKGVTQYYAYVTERQKVHCLNTLFSRLQINQSIIFCNSSQRVELLAKKISQLGYSCFYIHAKMRQEHRNRVFHDFRNGLCRNLVCTDLFTRGIDIQAVNVVINFDFPKLGETYLHRIGRSGRFGHLGLAINLITYDDRFNLKGIEEQLGTEIKPIPSSIDKSLYVAEYHSESGEEVKP</sequence>
<dbReference type="InterPro" id="IPR027417">
    <property type="entry name" value="P-loop_NTPase"/>
</dbReference>
<comment type="similarity">
    <text evidence="9">Belongs to the DEAD box helicase family. DDX6/DHH1 subfamily.</text>
</comment>
<keyword evidence="8" id="KW-0694">RNA-binding</keyword>
<evidence type="ECO:0000256" key="3">
    <source>
        <dbReference type="ARBA" id="ARBA00022490"/>
    </source>
</evidence>
<reference evidence="18" key="1">
    <citation type="submission" date="2025-08" db="UniProtKB">
        <authorList>
            <consortium name="Ensembl"/>
        </authorList>
    </citation>
    <scope>IDENTIFICATION</scope>
</reference>
<dbReference type="CDD" id="cd17940">
    <property type="entry name" value="DEADc_DDX6"/>
    <property type="match status" value="1"/>
</dbReference>
<keyword evidence="3" id="KW-0963">Cytoplasm</keyword>
<name>A0A671MDV4_9TELE</name>
<evidence type="ECO:0000256" key="2">
    <source>
        <dbReference type="ARBA" id="ARBA00012552"/>
    </source>
</evidence>
<evidence type="ECO:0000256" key="1">
    <source>
        <dbReference type="ARBA" id="ARBA00004201"/>
    </source>
</evidence>
<evidence type="ECO:0000256" key="10">
    <source>
        <dbReference type="ARBA" id="ARBA00041970"/>
    </source>
</evidence>
<evidence type="ECO:0000313" key="19">
    <source>
        <dbReference type="Proteomes" id="UP000472260"/>
    </source>
</evidence>
<keyword evidence="4 13" id="KW-0547">Nucleotide-binding</keyword>
<dbReference type="InterPro" id="IPR014014">
    <property type="entry name" value="RNA_helicase_DEAD_Q_motif"/>
</dbReference>
<dbReference type="SMART" id="SM00490">
    <property type="entry name" value="HELICc"/>
    <property type="match status" value="1"/>
</dbReference>
<dbReference type="Proteomes" id="UP000472260">
    <property type="component" value="Unassembled WGS sequence"/>
</dbReference>
<reference evidence="18" key="2">
    <citation type="submission" date="2025-09" db="UniProtKB">
        <authorList>
            <consortium name="Ensembl"/>
        </authorList>
    </citation>
    <scope>IDENTIFICATION</scope>
</reference>
<accession>A0A671MDV4</accession>
<keyword evidence="6 13" id="KW-0347">Helicase</keyword>
<feature type="compositionally biased region" description="Polar residues" evidence="14">
    <location>
        <begin position="39"/>
        <end position="65"/>
    </location>
</feature>
<evidence type="ECO:0000256" key="12">
    <source>
        <dbReference type="PROSITE-ProRule" id="PRU00552"/>
    </source>
</evidence>
<evidence type="ECO:0000259" key="17">
    <source>
        <dbReference type="PROSITE" id="PS51195"/>
    </source>
</evidence>
<dbReference type="GO" id="GO:0003723">
    <property type="term" value="F:RNA binding"/>
    <property type="evidence" value="ECO:0007669"/>
    <property type="project" value="UniProtKB-KW"/>
</dbReference>